<evidence type="ECO:0000313" key="3">
    <source>
        <dbReference type="EMBL" id="TQL58504.1"/>
    </source>
</evidence>
<feature type="region of interest" description="Disordered" evidence="1">
    <location>
        <begin position="287"/>
        <end position="322"/>
    </location>
</feature>
<keyword evidence="2" id="KW-0472">Membrane</keyword>
<evidence type="ECO:0000313" key="4">
    <source>
        <dbReference type="Proteomes" id="UP000315389"/>
    </source>
</evidence>
<evidence type="ECO:0000256" key="2">
    <source>
        <dbReference type="SAM" id="Phobius"/>
    </source>
</evidence>
<feature type="compositionally biased region" description="Basic and acidic residues" evidence="1">
    <location>
        <begin position="303"/>
        <end position="322"/>
    </location>
</feature>
<dbReference type="AlphaFoldDB" id="A0A542ZDS2"/>
<dbReference type="OrthoDB" id="4824024at2"/>
<protein>
    <submittedName>
        <fullName evidence="3">Uncharacterized protein</fullName>
    </submittedName>
</protein>
<proteinExistence type="predicted"/>
<evidence type="ECO:0000256" key="1">
    <source>
        <dbReference type="SAM" id="MobiDB-lite"/>
    </source>
</evidence>
<gene>
    <name evidence="3" type="ORF">FB461_1918</name>
</gene>
<accession>A0A542ZDS2</accession>
<organism evidence="3 4">
    <name type="scientific">Rarobacter faecitabidus</name>
    <dbReference type="NCBI Taxonomy" id="13243"/>
    <lineage>
        <taxon>Bacteria</taxon>
        <taxon>Bacillati</taxon>
        <taxon>Actinomycetota</taxon>
        <taxon>Actinomycetes</taxon>
        <taxon>Micrococcales</taxon>
        <taxon>Rarobacteraceae</taxon>
        <taxon>Rarobacter</taxon>
    </lineage>
</organism>
<dbReference type="Proteomes" id="UP000315389">
    <property type="component" value="Unassembled WGS sequence"/>
</dbReference>
<keyword evidence="4" id="KW-1185">Reference proteome</keyword>
<comment type="caution">
    <text evidence="3">The sequence shown here is derived from an EMBL/GenBank/DDBJ whole genome shotgun (WGS) entry which is preliminary data.</text>
</comment>
<sequence>MADNGHNDPSRSRFEDEFSAALRRDIDGAGGSLGEDAHTELIDSVRRKRTSRAITATALTAVLVVGLGSIGWTVAGQVGSDRPDPQIAGPTRVAPPALDWSDGCTVTADNLLDSPMSADGWTLDNFTIGEEGDPSAEFNGPDSAHAQLDRDVTLFRYSPNELFAGVSRSRLNTVWLPAETDGSLGTISGSALVAGGVNAGPLPARSELSSTPAYGRWTVWGSMNTGRDCSTGDVLTHPSENGSLIPTGTYVVLGYLETVIGSGDRADRVSTVYSSNIALVEVSGDGTTTMRSQVQREGASSWDDQRHSSEGETGKGRPHDEAIEGADGREFAFEYHDSQMAESVELSTESLTTKPAPAGIDLLSESTMGDMWIATRPSGDAKGVRQFGVWSTEWGFEPWQSTQEVAPSAHDRWVPSWAVDSVSADGITWIESEAVGTASGPFWVFHASALTGDVKVIATPEDTADNTDENPRVASRDGHVYWSETRGGVDVVKSFDLGAMHPKITTIATDITRPVAGVDNVYAIAVDPADHVTPSGIVDITKDGQQDFLRFTQKMTEPPPVQVSRDAIAVTISGTTYVVPINESNVVWTLELDDANVPLLVNPYGFIFWDVTGTTGRTTIYAADPMGEGDRIMRANLCPRTCGPANHLGEMSLTGAWPEGNDVATQVVPTNGPADDDPGLVVQWPLTTMINEVG</sequence>
<keyword evidence="2" id="KW-1133">Transmembrane helix</keyword>
<keyword evidence="2" id="KW-0812">Transmembrane</keyword>
<name>A0A542ZDS2_RARFA</name>
<feature type="transmembrane region" description="Helical" evidence="2">
    <location>
        <begin position="53"/>
        <end position="75"/>
    </location>
</feature>
<reference evidence="3 4" key="1">
    <citation type="submission" date="2019-06" db="EMBL/GenBank/DDBJ databases">
        <title>Sequencing the genomes of 1000 actinobacteria strains.</title>
        <authorList>
            <person name="Klenk H.-P."/>
        </authorList>
    </citation>
    <scope>NUCLEOTIDE SEQUENCE [LARGE SCALE GENOMIC DNA]</scope>
    <source>
        <strain evidence="3 4">DSM 4813</strain>
    </source>
</reference>
<dbReference type="EMBL" id="VFOS01000003">
    <property type="protein sequence ID" value="TQL58504.1"/>
    <property type="molecule type" value="Genomic_DNA"/>
</dbReference>
<dbReference type="RefSeq" id="WP_142121460.1">
    <property type="nucleotide sequence ID" value="NZ_BAAASV010000002.1"/>
</dbReference>